<gene>
    <name evidence="4" type="ORF">ACFSW7_04310</name>
</gene>
<feature type="transmembrane region" description="Helical" evidence="3">
    <location>
        <begin position="36"/>
        <end position="56"/>
    </location>
</feature>
<keyword evidence="3" id="KW-0812">Transmembrane</keyword>
<evidence type="ECO:0000313" key="4">
    <source>
        <dbReference type="EMBL" id="MFD2757602.1"/>
    </source>
</evidence>
<dbReference type="RefSeq" id="WP_019619853.1">
    <property type="nucleotide sequence ID" value="NZ_JBHUNE010000003.1"/>
</dbReference>
<evidence type="ECO:0000256" key="1">
    <source>
        <dbReference type="SAM" id="Coils"/>
    </source>
</evidence>
<keyword evidence="3" id="KW-0472">Membrane</keyword>
<keyword evidence="1" id="KW-0175">Coiled coil</keyword>
<dbReference type="Proteomes" id="UP001597492">
    <property type="component" value="Unassembled WGS sequence"/>
</dbReference>
<evidence type="ECO:0000256" key="2">
    <source>
        <dbReference type="SAM" id="MobiDB-lite"/>
    </source>
</evidence>
<organism evidence="4 5">
    <name type="scientific">Gulosibacter faecalis</name>
    <dbReference type="NCBI Taxonomy" id="272240"/>
    <lineage>
        <taxon>Bacteria</taxon>
        <taxon>Bacillati</taxon>
        <taxon>Actinomycetota</taxon>
        <taxon>Actinomycetes</taxon>
        <taxon>Micrococcales</taxon>
        <taxon>Microbacteriaceae</taxon>
        <taxon>Gulosibacter</taxon>
    </lineage>
</organism>
<feature type="transmembrane region" description="Helical" evidence="3">
    <location>
        <begin position="516"/>
        <end position="540"/>
    </location>
</feature>
<keyword evidence="3" id="KW-1133">Transmembrane helix</keyword>
<feature type="transmembrane region" description="Helical" evidence="3">
    <location>
        <begin position="197"/>
        <end position="218"/>
    </location>
</feature>
<feature type="coiled-coil region" evidence="1">
    <location>
        <begin position="285"/>
        <end position="341"/>
    </location>
</feature>
<protein>
    <recommendedName>
        <fullName evidence="6">DUF5129 domain-containing protein</fullName>
    </recommendedName>
</protein>
<evidence type="ECO:0000256" key="3">
    <source>
        <dbReference type="SAM" id="Phobius"/>
    </source>
</evidence>
<comment type="caution">
    <text evidence="4">The sequence shown here is derived from an EMBL/GenBank/DDBJ whole genome shotgun (WGS) entry which is preliminary data.</text>
</comment>
<accession>A0ABW5UVA2</accession>
<name>A0ABW5UVA2_9MICO</name>
<dbReference type="EMBL" id="JBHUNE010000003">
    <property type="protein sequence ID" value="MFD2757602.1"/>
    <property type="molecule type" value="Genomic_DNA"/>
</dbReference>
<feature type="compositionally biased region" description="Low complexity" evidence="2">
    <location>
        <begin position="1"/>
        <end position="20"/>
    </location>
</feature>
<sequence>MPGTPETTQPDTTQPDTTQPRKPRTPATASAKRRRLWLGFSIALAIVAGLIGQFGFQRVTSVADQPITFVVEDGLPYGITQERVEAAAEIHGAVSRNPFTVMVVERDLDWDEYANGELPEGVDLILSVGYDVDDPDLSLPSRNRIGIAGEEDKYSEATAVRESLMNNLTMGHGPSAVVGAARTAAVTLFDGASRSPLLWGSLAALPLLVSLFFLLGALREARNERLRRSRFMRARLQLARVVLEHDTLEVRYAVAHEALADARGRAARREAQAARKKLDRDWKTVRNESLELARLEQALERELINPAAPVHSSVPTSGVELADFERRVEKLRRRADSLAAAASVRVGHANSDGVLARLALPISQATGEILRERDRLPGRTVERLETQRRALLALVRESEVEARDEPGAHAVKEQADLLRRWRDIEGNLCATLDRLANSLPSGGMGPGAIVADARDRARKRIRANTSGETDTTAELRNSLGLASFEDGALVSAEIVLSRLGRSAASAPERDGGTSRLAFGLGGVMFVAPIVIGLVVGGIAANAASERPGRNLVLEGDKPISSLQVFGDTDLDIDTVNFDYVRENMADLADFSDDLALLPEELDVTVSVLPVDDYFGELEFDAEWESYEIPYDRLLEGYELLFADIAAEYPEVFSDATGEVALGQAILPLWTFGDGSYAVGMPLTGEISWGPESDLGAYYFNATELRPWNPADDDSPLTVGDRVVHELLQLGRQLEHNKLEAAEEDAQGIFWAVAFAVWTAIQAVLVVAAAISNFWRQRRGSSAARRQLEGVRSRLEGLALGLDLSRLDMVAVLGAGEGETGDAAAAEQRLYETALLTAWRQAQALESLPRNLQRGPEWVAQVEGLERLVKSLAARDADVSERALEVIRAGD</sequence>
<keyword evidence="5" id="KW-1185">Reference proteome</keyword>
<feature type="transmembrane region" description="Helical" evidence="3">
    <location>
        <begin position="748"/>
        <end position="774"/>
    </location>
</feature>
<evidence type="ECO:0000313" key="5">
    <source>
        <dbReference type="Proteomes" id="UP001597492"/>
    </source>
</evidence>
<proteinExistence type="predicted"/>
<evidence type="ECO:0008006" key="6">
    <source>
        <dbReference type="Google" id="ProtNLM"/>
    </source>
</evidence>
<reference evidence="5" key="1">
    <citation type="journal article" date="2019" name="Int. J. Syst. Evol. Microbiol.">
        <title>The Global Catalogue of Microorganisms (GCM) 10K type strain sequencing project: providing services to taxonomists for standard genome sequencing and annotation.</title>
        <authorList>
            <consortium name="The Broad Institute Genomics Platform"/>
            <consortium name="The Broad Institute Genome Sequencing Center for Infectious Disease"/>
            <person name="Wu L."/>
            <person name="Ma J."/>
        </authorList>
    </citation>
    <scope>NUCLEOTIDE SEQUENCE [LARGE SCALE GENOMIC DNA]</scope>
    <source>
        <strain evidence="5">TISTR 1514</strain>
    </source>
</reference>
<feature type="region of interest" description="Disordered" evidence="2">
    <location>
        <begin position="1"/>
        <end position="30"/>
    </location>
</feature>